<dbReference type="AlphaFoldDB" id="A0A0E3QRB5"/>
<evidence type="ECO:0000256" key="2">
    <source>
        <dbReference type="ARBA" id="ARBA00022723"/>
    </source>
</evidence>
<keyword evidence="9" id="KW-1185">Reference proteome</keyword>
<comment type="similarity">
    <text evidence="6">Belongs to the aconitase/IPM isomerase family. LeuC type 2 subfamily.</text>
</comment>
<keyword evidence="3 6" id="KW-0408">Iron</keyword>
<comment type="pathway">
    <text evidence="6">Amino-acid biosynthesis; L-leucine biosynthesis; L-leucine from 3-methyl-2-oxobutanoate: step 2/4.</text>
</comment>
<dbReference type="InterPro" id="IPR036008">
    <property type="entry name" value="Aconitase_4Fe-4S_dom"/>
</dbReference>
<dbReference type="PRINTS" id="PR00415">
    <property type="entry name" value="ACONITASE"/>
</dbReference>
<dbReference type="EC" id="4.2.1.33" evidence="6"/>
<dbReference type="UniPathway" id="UPA00048">
    <property type="reaction ID" value="UER00071"/>
</dbReference>
<dbReference type="GO" id="GO:0051539">
    <property type="term" value="F:4 iron, 4 sulfur cluster binding"/>
    <property type="evidence" value="ECO:0007669"/>
    <property type="project" value="UniProtKB-KW"/>
</dbReference>
<dbReference type="SUPFAM" id="SSF53732">
    <property type="entry name" value="Aconitase iron-sulfur domain"/>
    <property type="match status" value="1"/>
</dbReference>
<dbReference type="InterPro" id="IPR050067">
    <property type="entry name" value="IPM_dehydratase_rel_enz"/>
</dbReference>
<comment type="subunit">
    <text evidence="6">Heterodimer of LeuC and LeuD.</text>
</comment>
<name>A0A0E3QRB5_METBA</name>
<dbReference type="GO" id="GO:0003861">
    <property type="term" value="F:3-isopropylmalate dehydratase activity"/>
    <property type="evidence" value="ECO:0007669"/>
    <property type="project" value="UniProtKB-UniRule"/>
</dbReference>
<dbReference type="Proteomes" id="UP000033033">
    <property type="component" value="Chromosome"/>
</dbReference>
<dbReference type="InterPro" id="IPR011826">
    <property type="entry name" value="HAcnase/IPMdehydase_lsu_prok"/>
</dbReference>
<evidence type="ECO:0000313" key="9">
    <source>
        <dbReference type="Proteomes" id="UP000033033"/>
    </source>
</evidence>
<dbReference type="Gene3D" id="3.30.499.10">
    <property type="entry name" value="Aconitase, domain 3"/>
    <property type="match status" value="2"/>
</dbReference>
<dbReference type="GO" id="GO:0009098">
    <property type="term" value="P:L-leucine biosynthetic process"/>
    <property type="evidence" value="ECO:0007669"/>
    <property type="project" value="UniProtKB-UniRule"/>
</dbReference>
<protein>
    <recommendedName>
        <fullName evidence="6">3-isopropylmalate dehydratase large subunit</fullName>
        <ecNumber evidence="6">4.2.1.33</ecNumber>
    </recommendedName>
    <alternativeName>
        <fullName evidence="6">Alpha-IPM isomerase</fullName>
        <shortName evidence="6">IPMI</shortName>
    </alternativeName>
    <alternativeName>
        <fullName evidence="6">Isopropylmalate isomerase</fullName>
    </alternativeName>
</protein>
<keyword evidence="2 6" id="KW-0479">Metal-binding</keyword>
<keyword evidence="6" id="KW-0100">Branched-chain amino acid biosynthesis</keyword>
<comment type="catalytic activity">
    <reaction evidence="6">
        <text>(2R,3S)-3-isopropylmalate = (2S)-2-isopropylmalate</text>
        <dbReference type="Rhea" id="RHEA:32287"/>
        <dbReference type="ChEBI" id="CHEBI:1178"/>
        <dbReference type="ChEBI" id="CHEBI:35121"/>
        <dbReference type="EC" id="4.2.1.33"/>
    </reaction>
</comment>
<evidence type="ECO:0000256" key="4">
    <source>
        <dbReference type="ARBA" id="ARBA00023014"/>
    </source>
</evidence>
<evidence type="ECO:0000256" key="1">
    <source>
        <dbReference type="ARBA" id="ARBA00022485"/>
    </source>
</evidence>
<dbReference type="NCBIfam" id="NF001614">
    <property type="entry name" value="PRK00402.1"/>
    <property type="match status" value="1"/>
</dbReference>
<proteinExistence type="inferred from homology"/>
<evidence type="ECO:0000256" key="6">
    <source>
        <dbReference type="HAMAP-Rule" id="MF_01027"/>
    </source>
</evidence>
<feature type="binding site" evidence="6">
    <location>
        <position position="358"/>
    </location>
    <ligand>
        <name>[4Fe-4S] cluster</name>
        <dbReference type="ChEBI" id="CHEBI:49883"/>
    </ligand>
</feature>
<evidence type="ECO:0000259" key="7">
    <source>
        <dbReference type="Pfam" id="PF00330"/>
    </source>
</evidence>
<feature type="binding site" evidence="6">
    <location>
        <position position="355"/>
    </location>
    <ligand>
        <name>[4Fe-4S] cluster</name>
        <dbReference type="ChEBI" id="CHEBI:49883"/>
    </ligand>
</feature>
<dbReference type="InterPro" id="IPR018136">
    <property type="entry name" value="Aconitase_4Fe-4S_BS"/>
</dbReference>
<dbReference type="NCBIfam" id="TIGR01343">
    <property type="entry name" value="hacA_fam"/>
    <property type="match status" value="1"/>
</dbReference>
<feature type="binding site" evidence="6">
    <location>
        <position position="297"/>
    </location>
    <ligand>
        <name>[4Fe-4S] cluster</name>
        <dbReference type="ChEBI" id="CHEBI:49883"/>
    </ligand>
</feature>
<sequence>MGTISEKIFSRAAGAEAKANDFVLADIDYAMAHDGTSVLAVNAFKEMEMKKVWDPSRIVIPFDHIAPANNETSATLQKEIREWVKEQGIPNFYELGEGICHQVLPENGFALPGKLLVGADSHSCTYGAFGAFATGVGATDMAEIFATGKLWFKVPESFRFTVEGRLGKGVYAKDLTLYLIGKTGIDGATYKAAEFYGQAISELSVSGRMTLCNMAIEMGAKTGIVPPDEKTFNFLKNRAAAPYEPVYADQDAVYVKEPVYSAEDIEPQVACPHQVDNVKPVGEVEGTHIDQVFIGTCTNGRLEDLEVAAAILKGKKVAVRTIVIPASRTTLLAAIENGTMETLLKAGITLATPGCGPCLGAHQGVLGEGEVCLSTANRNFKGRMGKGGFIYLASPATAAASALAGEITDPRTVQI</sequence>
<dbReference type="PATRIC" id="fig|1434108.4.peg.849"/>
<dbReference type="HAMAP" id="MF_01027">
    <property type="entry name" value="LeuC_type2"/>
    <property type="match status" value="1"/>
</dbReference>
<feature type="domain" description="Aconitase/3-isopropylmalate dehydratase large subunit alpha/beta/alpha" evidence="7">
    <location>
        <begin position="7"/>
        <end position="282"/>
    </location>
</feature>
<dbReference type="InterPro" id="IPR006251">
    <property type="entry name" value="Homoacnase/IPMdehydase_lsu"/>
</dbReference>
<dbReference type="KEGG" id="mby:MSBRM_0704"/>
<dbReference type="InterPro" id="IPR033941">
    <property type="entry name" value="IPMI_cat"/>
</dbReference>
<dbReference type="CDD" id="cd01583">
    <property type="entry name" value="IPMI"/>
    <property type="match status" value="1"/>
</dbReference>
<gene>
    <name evidence="6" type="primary">leuC</name>
    <name evidence="8" type="ORF">MSBRM_0704</name>
</gene>
<accession>A0A0E3QRB5</accession>
<comment type="function">
    <text evidence="6">Catalyzes the isomerization between 2-isopropylmalate and 3-isopropylmalate, via the formation of 2-isopropylmaleate.</text>
</comment>
<keyword evidence="6" id="KW-0028">Amino-acid biosynthesis</keyword>
<evidence type="ECO:0000256" key="5">
    <source>
        <dbReference type="ARBA" id="ARBA00023239"/>
    </source>
</evidence>
<evidence type="ECO:0000313" key="8">
    <source>
        <dbReference type="EMBL" id="AKB53702.1"/>
    </source>
</evidence>
<organism evidence="8 9">
    <name type="scientific">Methanosarcina barkeri MS</name>
    <dbReference type="NCBI Taxonomy" id="1434108"/>
    <lineage>
        <taxon>Archaea</taxon>
        <taxon>Methanobacteriati</taxon>
        <taxon>Methanobacteriota</taxon>
        <taxon>Stenosarchaea group</taxon>
        <taxon>Methanomicrobia</taxon>
        <taxon>Methanosarcinales</taxon>
        <taxon>Methanosarcinaceae</taxon>
        <taxon>Methanosarcina</taxon>
    </lineage>
</organism>
<keyword evidence="5 6" id="KW-0456">Lyase</keyword>
<dbReference type="EMBL" id="CP009528">
    <property type="protein sequence ID" value="AKB53702.1"/>
    <property type="molecule type" value="Genomic_DNA"/>
</dbReference>
<dbReference type="PANTHER" id="PTHR43822">
    <property type="entry name" value="HOMOACONITASE, MITOCHONDRIAL-RELATED"/>
    <property type="match status" value="1"/>
</dbReference>
<dbReference type="PROSITE" id="PS01244">
    <property type="entry name" value="ACONITASE_2"/>
    <property type="match status" value="1"/>
</dbReference>
<reference evidence="8 9" key="1">
    <citation type="submission" date="2014-07" db="EMBL/GenBank/DDBJ databases">
        <title>Methanogenic archaea and the global carbon cycle.</title>
        <authorList>
            <person name="Henriksen J.R."/>
            <person name="Luke J."/>
            <person name="Reinhart S."/>
            <person name="Benedict M.N."/>
            <person name="Youngblut N.D."/>
            <person name="Metcalf M.E."/>
            <person name="Whitaker R.J."/>
            <person name="Metcalf W.W."/>
        </authorList>
    </citation>
    <scope>NUCLEOTIDE SEQUENCE [LARGE SCALE GENOMIC DNA]</scope>
    <source>
        <strain evidence="8 9">MS</strain>
    </source>
</reference>
<dbReference type="InterPro" id="IPR001030">
    <property type="entry name" value="Acoase/IPM_deHydtase_lsu_aba"/>
</dbReference>
<comment type="cofactor">
    <cofactor evidence="6">
        <name>[4Fe-4S] cluster</name>
        <dbReference type="ChEBI" id="CHEBI:49883"/>
    </cofactor>
    <text evidence="6">Binds 1 [4Fe-4S] cluster per subunit.</text>
</comment>
<keyword evidence="4 6" id="KW-0411">Iron-sulfur</keyword>
<keyword evidence="1 6" id="KW-0004">4Fe-4S</keyword>
<dbReference type="Pfam" id="PF00330">
    <property type="entry name" value="Aconitase"/>
    <property type="match status" value="2"/>
</dbReference>
<dbReference type="HOGENOM" id="CLU_006714_3_4_2"/>
<feature type="domain" description="Aconitase/3-isopropylmalate dehydratase large subunit alpha/beta/alpha" evidence="7">
    <location>
        <begin position="283"/>
        <end position="405"/>
    </location>
</feature>
<dbReference type="STRING" id="1434108.MSBRM_0704"/>
<dbReference type="PROSITE" id="PS00450">
    <property type="entry name" value="ACONITASE_1"/>
    <property type="match status" value="1"/>
</dbReference>
<dbReference type="GO" id="GO:0046872">
    <property type="term" value="F:metal ion binding"/>
    <property type="evidence" value="ECO:0007669"/>
    <property type="project" value="UniProtKB-KW"/>
</dbReference>
<dbReference type="NCBIfam" id="TIGR02086">
    <property type="entry name" value="IPMI_arch"/>
    <property type="match status" value="1"/>
</dbReference>
<dbReference type="InterPro" id="IPR015931">
    <property type="entry name" value="Acnase/IPM_dHydase_lsu_aba_1/3"/>
</dbReference>
<evidence type="ECO:0000256" key="3">
    <source>
        <dbReference type="ARBA" id="ARBA00023004"/>
    </source>
</evidence>
<keyword evidence="6" id="KW-0432">Leucine biosynthesis</keyword>
<dbReference type="PANTHER" id="PTHR43822:SF2">
    <property type="entry name" value="HOMOACONITASE, MITOCHONDRIAL"/>
    <property type="match status" value="1"/>
</dbReference>